<evidence type="ECO:0000256" key="1">
    <source>
        <dbReference type="SAM" id="SignalP"/>
    </source>
</evidence>
<evidence type="ECO:0000313" key="2">
    <source>
        <dbReference type="Proteomes" id="UP000887565"/>
    </source>
</evidence>
<keyword evidence="1" id="KW-0732">Signal</keyword>
<reference evidence="3" key="1">
    <citation type="submission" date="2022-11" db="UniProtKB">
        <authorList>
            <consortium name="WormBaseParasite"/>
        </authorList>
    </citation>
    <scope>IDENTIFICATION</scope>
</reference>
<feature type="chain" id="PRO_5037541008" evidence="1">
    <location>
        <begin position="19"/>
        <end position="74"/>
    </location>
</feature>
<dbReference type="AlphaFoldDB" id="A0A915HNM9"/>
<dbReference type="WBParaSite" id="nRc.2.0.1.t02957-RA">
    <property type="protein sequence ID" value="nRc.2.0.1.t02957-RA"/>
    <property type="gene ID" value="nRc.2.0.1.g02957"/>
</dbReference>
<organism evidence="2 3">
    <name type="scientific">Romanomermis culicivorax</name>
    <name type="common">Nematode worm</name>
    <dbReference type="NCBI Taxonomy" id="13658"/>
    <lineage>
        <taxon>Eukaryota</taxon>
        <taxon>Metazoa</taxon>
        <taxon>Ecdysozoa</taxon>
        <taxon>Nematoda</taxon>
        <taxon>Enoplea</taxon>
        <taxon>Dorylaimia</taxon>
        <taxon>Mermithida</taxon>
        <taxon>Mermithoidea</taxon>
        <taxon>Mermithidae</taxon>
        <taxon>Romanomermis</taxon>
    </lineage>
</organism>
<keyword evidence="2" id="KW-1185">Reference proteome</keyword>
<accession>A0A915HNM9</accession>
<sequence length="74" mass="8190">FSVFAIVSFYLQASFSFASEILFSEAVKPCYKLPHCNSCGRQSKRSSNPPRNCIIVSCPHITRSIVHCSAIHLG</sequence>
<feature type="signal peptide" evidence="1">
    <location>
        <begin position="1"/>
        <end position="18"/>
    </location>
</feature>
<proteinExistence type="predicted"/>
<evidence type="ECO:0000313" key="3">
    <source>
        <dbReference type="WBParaSite" id="nRc.2.0.1.t02957-RA"/>
    </source>
</evidence>
<dbReference type="Proteomes" id="UP000887565">
    <property type="component" value="Unplaced"/>
</dbReference>
<protein>
    <submittedName>
        <fullName evidence="3">Secreted protein</fullName>
    </submittedName>
</protein>
<name>A0A915HNM9_ROMCU</name>